<feature type="binding site" evidence="4">
    <location>
        <position position="67"/>
    </location>
    <ligand>
        <name>S-adenosyl-L-methionine</name>
        <dbReference type="ChEBI" id="CHEBI:59789"/>
    </ligand>
</feature>
<dbReference type="Pfam" id="PF01596">
    <property type="entry name" value="Methyltransf_3"/>
    <property type="match status" value="1"/>
</dbReference>
<feature type="binding site" evidence="4">
    <location>
        <position position="133"/>
    </location>
    <ligand>
        <name>S-adenosyl-L-methionine</name>
        <dbReference type="ChEBI" id="CHEBI:59789"/>
    </ligand>
</feature>
<feature type="binding site" evidence="4">
    <location>
        <position position="133"/>
    </location>
    <ligand>
        <name>Mg(2+)</name>
        <dbReference type="ChEBI" id="CHEBI:18420"/>
    </ligand>
</feature>
<evidence type="ECO:0000256" key="4">
    <source>
        <dbReference type="HAMAP-Rule" id="MF_02217"/>
    </source>
</evidence>
<sequence>MIDFKVLSDYAATFTHSENDLLRQMEEKAAEIYIPIMQPSAMAFLQQLIRWRSARKILELGTAIGYSSIRMALAAGNDTTIVSVERDEAMIEEATQNIEALNLQERIQIVAGDATDDLSEVASAAPYDLILIDAAKVQYEHLFEKCSGLLADQGIIVTDNVFFHGLVCDIDAVQKKQLHRLVKKVDAFNHFLSEREDFDTIFLTVGDGMAVSTKRSCAEGER</sequence>
<comment type="subunit">
    <text evidence="4">Homodimer.</text>
</comment>
<dbReference type="CDD" id="cd02440">
    <property type="entry name" value="AdoMet_MTases"/>
    <property type="match status" value="1"/>
</dbReference>
<comment type="function">
    <text evidence="4">Catalyzes the methylation of 5-hydroxyuridine (ho5U) to form 5-methoxyuridine (mo5U) at position 34 in tRNAs.</text>
</comment>
<keyword evidence="4" id="KW-0460">Magnesium</keyword>
<dbReference type="PANTHER" id="PTHR10509">
    <property type="entry name" value="O-METHYLTRANSFERASE-RELATED"/>
    <property type="match status" value="1"/>
</dbReference>
<evidence type="ECO:0000313" key="6">
    <source>
        <dbReference type="Proteomes" id="UP001597399"/>
    </source>
</evidence>
<comment type="caution">
    <text evidence="5">The sequence shown here is derived from an EMBL/GenBank/DDBJ whole genome shotgun (WGS) entry which is preliminary data.</text>
</comment>
<dbReference type="InterPro" id="IPR050362">
    <property type="entry name" value="Cation-dep_OMT"/>
</dbReference>
<dbReference type="EMBL" id="JBHUMQ010000027">
    <property type="protein sequence ID" value="MFD2694531.1"/>
    <property type="molecule type" value="Genomic_DNA"/>
</dbReference>
<dbReference type="HAMAP" id="MF_02217">
    <property type="entry name" value="TrmR_methyltr"/>
    <property type="match status" value="1"/>
</dbReference>
<protein>
    <recommendedName>
        <fullName evidence="4">tRNA 5-hydroxyuridine methyltransferase</fullName>
        <ecNumber evidence="4">2.1.1.-</ecNumber>
    </recommendedName>
    <alternativeName>
        <fullName evidence="4">ho5U methyltransferase</fullName>
    </alternativeName>
</protein>
<dbReference type="GO" id="GO:0008168">
    <property type="term" value="F:methyltransferase activity"/>
    <property type="evidence" value="ECO:0007669"/>
    <property type="project" value="UniProtKB-KW"/>
</dbReference>
<keyword evidence="1 4" id="KW-0489">Methyltransferase</keyword>
<evidence type="ECO:0000256" key="2">
    <source>
        <dbReference type="ARBA" id="ARBA00022679"/>
    </source>
</evidence>
<keyword evidence="6" id="KW-1185">Reference proteome</keyword>
<feature type="binding site" evidence="4">
    <location>
        <position position="160"/>
    </location>
    <ligand>
        <name>Mg(2+)</name>
        <dbReference type="ChEBI" id="CHEBI:18420"/>
    </ligand>
</feature>
<dbReference type="InterPro" id="IPR002935">
    <property type="entry name" value="SAM_O-MeTrfase"/>
</dbReference>
<keyword evidence="3 4" id="KW-0949">S-adenosyl-L-methionine</keyword>
<comment type="catalytic activity">
    <reaction evidence="4">
        <text>5-hydroxyuridine(34) in tRNA + S-adenosyl-L-methionine = 5-methoxyuridine(34) in tRNA + S-adenosyl-L-homocysteine + H(+)</text>
        <dbReference type="Rhea" id="RHEA:60524"/>
        <dbReference type="Rhea" id="RHEA-COMP:13381"/>
        <dbReference type="Rhea" id="RHEA-COMP:15591"/>
        <dbReference type="ChEBI" id="CHEBI:15378"/>
        <dbReference type="ChEBI" id="CHEBI:57856"/>
        <dbReference type="ChEBI" id="CHEBI:59789"/>
        <dbReference type="ChEBI" id="CHEBI:136877"/>
        <dbReference type="ChEBI" id="CHEBI:143860"/>
    </reaction>
</comment>
<evidence type="ECO:0000256" key="1">
    <source>
        <dbReference type="ARBA" id="ARBA00022603"/>
    </source>
</evidence>
<keyword evidence="2 4" id="KW-0808">Transferase</keyword>
<gene>
    <name evidence="4" type="primary">trmR</name>
    <name evidence="5" type="ORF">ACFSUE_12985</name>
</gene>
<keyword evidence="4" id="KW-0479">Metal-binding</keyword>
<dbReference type="InterPro" id="IPR029063">
    <property type="entry name" value="SAM-dependent_MTases_sf"/>
</dbReference>
<proteinExistence type="inferred from homology"/>
<dbReference type="PROSITE" id="PS51682">
    <property type="entry name" value="SAM_OMT_I"/>
    <property type="match status" value="1"/>
</dbReference>
<evidence type="ECO:0000313" key="5">
    <source>
        <dbReference type="EMBL" id="MFD2694531.1"/>
    </source>
</evidence>
<keyword evidence="4" id="KW-0819">tRNA processing</keyword>
<reference evidence="6" key="1">
    <citation type="journal article" date="2019" name="Int. J. Syst. Evol. Microbiol.">
        <title>The Global Catalogue of Microorganisms (GCM) 10K type strain sequencing project: providing services to taxonomists for standard genome sequencing and annotation.</title>
        <authorList>
            <consortium name="The Broad Institute Genomics Platform"/>
            <consortium name="The Broad Institute Genome Sequencing Center for Infectious Disease"/>
            <person name="Wu L."/>
            <person name="Ma J."/>
        </authorList>
    </citation>
    <scope>NUCLEOTIDE SEQUENCE [LARGE SCALE GENOMIC DNA]</scope>
    <source>
        <strain evidence="6">TISTR 2466</strain>
    </source>
</reference>
<name>A0ABW5S4H1_9BACL</name>
<feature type="binding site" evidence="4">
    <location>
        <begin position="113"/>
        <end position="114"/>
    </location>
    <ligand>
        <name>S-adenosyl-L-methionine</name>
        <dbReference type="ChEBI" id="CHEBI:59789"/>
    </ligand>
</feature>
<evidence type="ECO:0000256" key="3">
    <source>
        <dbReference type="ARBA" id="ARBA00022691"/>
    </source>
</evidence>
<dbReference type="Proteomes" id="UP001597399">
    <property type="component" value="Unassembled WGS sequence"/>
</dbReference>
<feature type="binding site" evidence="4">
    <location>
        <position position="37"/>
    </location>
    <ligand>
        <name>S-adenosyl-L-methionine</name>
        <dbReference type="ChEBI" id="CHEBI:59789"/>
    </ligand>
</feature>
<dbReference type="GO" id="GO:0032259">
    <property type="term" value="P:methylation"/>
    <property type="evidence" value="ECO:0007669"/>
    <property type="project" value="UniProtKB-KW"/>
</dbReference>
<feature type="binding site" evidence="4">
    <location>
        <position position="85"/>
    </location>
    <ligand>
        <name>S-adenosyl-L-methionine</name>
        <dbReference type="ChEBI" id="CHEBI:59789"/>
    </ligand>
</feature>
<organism evidence="5 6">
    <name type="scientific">Sporolactobacillus shoreicorticis</name>
    <dbReference type="NCBI Taxonomy" id="1923877"/>
    <lineage>
        <taxon>Bacteria</taxon>
        <taxon>Bacillati</taxon>
        <taxon>Bacillota</taxon>
        <taxon>Bacilli</taxon>
        <taxon>Bacillales</taxon>
        <taxon>Sporolactobacillaceae</taxon>
        <taxon>Sporolactobacillus</taxon>
    </lineage>
</organism>
<dbReference type="RefSeq" id="WP_253062224.1">
    <property type="nucleotide sequence ID" value="NZ_JAMXWM010000012.1"/>
</dbReference>
<dbReference type="Gene3D" id="3.40.50.150">
    <property type="entry name" value="Vaccinia Virus protein VP39"/>
    <property type="match status" value="1"/>
</dbReference>
<dbReference type="SUPFAM" id="SSF53335">
    <property type="entry name" value="S-adenosyl-L-methionine-dependent methyltransferases"/>
    <property type="match status" value="1"/>
</dbReference>
<dbReference type="InterPro" id="IPR043675">
    <property type="entry name" value="TrmR_methyltr"/>
</dbReference>
<comment type="similarity">
    <text evidence="4">Belongs to the class I-like SAM-binding methyltransferase superfamily. Cation-dependent O-methyltransferase family.</text>
</comment>
<dbReference type="EC" id="2.1.1.-" evidence="4"/>
<dbReference type="PANTHER" id="PTHR10509:SF14">
    <property type="entry name" value="CAFFEOYL-COA O-METHYLTRANSFERASE 3-RELATED"/>
    <property type="match status" value="1"/>
</dbReference>
<accession>A0ABW5S4H1</accession>
<feature type="binding site" evidence="4">
    <location>
        <position position="159"/>
    </location>
    <ligand>
        <name>Mg(2+)</name>
        <dbReference type="ChEBI" id="CHEBI:18420"/>
    </ligand>
</feature>